<dbReference type="EMBL" id="HBUF01459198">
    <property type="protein sequence ID" value="CAG6744072.1"/>
    <property type="molecule type" value="Transcribed_RNA"/>
</dbReference>
<keyword evidence="1" id="KW-0472">Membrane</keyword>
<dbReference type="AlphaFoldDB" id="A0A8D9E891"/>
<proteinExistence type="predicted"/>
<evidence type="ECO:0000313" key="2">
    <source>
        <dbReference type="EMBL" id="CAG6744072.1"/>
    </source>
</evidence>
<reference evidence="2" key="1">
    <citation type="submission" date="2021-05" db="EMBL/GenBank/DDBJ databases">
        <authorList>
            <person name="Alioto T."/>
            <person name="Alioto T."/>
            <person name="Gomez Garrido J."/>
        </authorList>
    </citation>
    <scope>NUCLEOTIDE SEQUENCE</scope>
</reference>
<feature type="transmembrane region" description="Helical" evidence="1">
    <location>
        <begin position="29"/>
        <end position="51"/>
    </location>
</feature>
<name>A0A8D9E891_9HEMI</name>
<evidence type="ECO:0000256" key="1">
    <source>
        <dbReference type="SAM" id="Phobius"/>
    </source>
</evidence>
<protein>
    <submittedName>
        <fullName evidence="2">Uncharacterized protein</fullName>
    </submittedName>
</protein>
<keyword evidence="1" id="KW-0812">Transmembrane</keyword>
<keyword evidence="1" id="KW-1133">Transmembrane helix</keyword>
<accession>A0A8D9E891</accession>
<sequence>MVYGVRLGEIVYWRNLIIPLGSLKMGHAWYFSFTLFHFPLFVFVIYTSTLIKLQLQTKLLTFLVTYADKRDWVTVSGCKEFPHFVGFVRKMSSLIYAHGDQCHQQNSLYK</sequence>
<organism evidence="2">
    <name type="scientific">Cacopsylla melanoneura</name>
    <dbReference type="NCBI Taxonomy" id="428564"/>
    <lineage>
        <taxon>Eukaryota</taxon>
        <taxon>Metazoa</taxon>
        <taxon>Ecdysozoa</taxon>
        <taxon>Arthropoda</taxon>
        <taxon>Hexapoda</taxon>
        <taxon>Insecta</taxon>
        <taxon>Pterygota</taxon>
        <taxon>Neoptera</taxon>
        <taxon>Paraneoptera</taxon>
        <taxon>Hemiptera</taxon>
        <taxon>Sternorrhyncha</taxon>
        <taxon>Psylloidea</taxon>
        <taxon>Psyllidae</taxon>
        <taxon>Psyllinae</taxon>
        <taxon>Cacopsylla</taxon>
    </lineage>
</organism>